<dbReference type="PANTHER" id="PTHR37534:SF46">
    <property type="entry name" value="ZN(II)2CYS6 TRANSCRIPTION FACTOR (EUROFUNG)"/>
    <property type="match status" value="1"/>
</dbReference>
<evidence type="ECO:0000259" key="3">
    <source>
        <dbReference type="PROSITE" id="PS50048"/>
    </source>
</evidence>
<dbReference type="EMBL" id="JAATWM020000032">
    <property type="protein sequence ID" value="KAF9873271.1"/>
    <property type="molecule type" value="Genomic_DNA"/>
</dbReference>
<feature type="compositionally biased region" description="Low complexity" evidence="2">
    <location>
        <begin position="903"/>
        <end position="916"/>
    </location>
</feature>
<sequence length="1053" mass="117271">MCSNAIQYCVVDNTMESQSSRPKKTDIVRKRTGCQNCKTRRRKCDETRPECCACVRRGIQCSGYDRPVAFKDVTALAAESSRKFEAARWSALRLEDARRKRRRTAAAEEPSSQVPRSDVAVGSAISAQAPSAPVVFPPGPFTTTESWPGGAFAPSWALFDNFGLNLLQDNSIGVESTETTGFEELSTPIPGQTPCETISPDDSPPEATSPTNWDEFLVSHDSPANSSPSDESLLGEPTTDLQISLPLEESLVKHFDTNVIPAIPVTLAFSNLFQKSSCFRAAVLALSASHLKLAERLPLDFHMIRRICDDKSVWEYYDSAVRNLQMQLQRTNKGGEELAGAALLLAYHELEAGTAFGILNHASGLDAIASKMDFTAMAVPNLFKAWRMLRYDIRFMMTPTRRTCNPVDNYDAACLLDPQLAIRDILSRVYGLYSRHALEASFKPGKDADGCSASEKVARWLCSSLGRKCDFRNFQRGDFYRDDVTPETILQHCDTFSQRLDAWHQSLCDHDLPTMKLGTEGDLITGPTFEPVVAYRFADDSKAVDYLLYLVARMAISNLRSVFGTSVTAAATDALAKAVLGIICGIDVLQRRQFTVLRFDVILMFVATISESTTFARTILDYLIPKIMGAGLTASEIVSWAYFKSLMELWLREKLRGRALRFMLTGMDDDSDPCDSEMADQTRYGIRDVSLFLLDTGYNVADNVFGKPPGHDFDLLLNSPDLARLPGLRFDYSSSGMDTLIAGAFWQLLAFFRRDEGSLGDLRHSLAKRLRHYFTQVVDLVQSHASAMIPRVDFARELNEVLRSEPYQVLHQQFWEAQRDPLIFHLALIKIFLRARTAFLVKPVVTVIEAANTEVCMGLTDVLDNLAIILLARRIRFQGVQEAGFDSIEEAESSLSVIGDTYSSAVPTPTTSTAPSEDFDRVPRQETECSGSSAAGDAEPKQANPESQEDEQVEQRATDPSTVILRLEGFLASVKQSLKEQLFTSQKQNAALRARVLTQERDLAACRVAKERLWGALRKKTNEELREQGIMGRWNSEDVDAFHSLEHVVEEDT</sequence>
<comment type="caution">
    <text evidence="4">The sequence shown here is derived from an EMBL/GenBank/DDBJ whole genome shotgun (WGS) entry which is preliminary data.</text>
</comment>
<dbReference type="Proteomes" id="UP000781932">
    <property type="component" value="Unassembled WGS sequence"/>
</dbReference>
<dbReference type="InterPro" id="IPR036864">
    <property type="entry name" value="Zn2-C6_fun-type_DNA-bd_sf"/>
</dbReference>
<keyword evidence="5" id="KW-1185">Reference proteome</keyword>
<dbReference type="RefSeq" id="XP_038742732.1">
    <property type="nucleotide sequence ID" value="XM_038891799.1"/>
</dbReference>
<protein>
    <submittedName>
        <fullName evidence="4">C6 zinc finger domain protein</fullName>
    </submittedName>
</protein>
<dbReference type="CDD" id="cd00067">
    <property type="entry name" value="GAL4"/>
    <property type="match status" value="1"/>
</dbReference>
<reference evidence="4" key="1">
    <citation type="submission" date="2020-03" db="EMBL/GenBank/DDBJ databases">
        <authorList>
            <person name="He L."/>
        </authorList>
    </citation>
    <scope>NUCLEOTIDE SEQUENCE</scope>
    <source>
        <strain evidence="4">CkLH20</strain>
    </source>
</reference>
<dbReference type="GeneID" id="62164873"/>
<dbReference type="Pfam" id="PF00172">
    <property type="entry name" value="Zn_clus"/>
    <property type="match status" value="1"/>
</dbReference>
<dbReference type="InterPro" id="IPR001138">
    <property type="entry name" value="Zn2Cys6_DnaBD"/>
</dbReference>
<reference evidence="4" key="2">
    <citation type="submission" date="2020-11" db="EMBL/GenBank/DDBJ databases">
        <title>Whole genome sequencing of Colletotrichum sp.</title>
        <authorList>
            <person name="Li H."/>
        </authorList>
    </citation>
    <scope>NUCLEOTIDE SEQUENCE</scope>
    <source>
        <strain evidence="4">CkLH20</strain>
    </source>
</reference>
<organism evidence="4 5">
    <name type="scientific">Colletotrichum karsti</name>
    <dbReference type="NCBI Taxonomy" id="1095194"/>
    <lineage>
        <taxon>Eukaryota</taxon>
        <taxon>Fungi</taxon>
        <taxon>Dikarya</taxon>
        <taxon>Ascomycota</taxon>
        <taxon>Pezizomycotina</taxon>
        <taxon>Sordariomycetes</taxon>
        <taxon>Hypocreomycetidae</taxon>
        <taxon>Glomerellales</taxon>
        <taxon>Glomerellaceae</taxon>
        <taxon>Colletotrichum</taxon>
        <taxon>Colletotrichum boninense species complex</taxon>
    </lineage>
</organism>
<feature type="domain" description="Zn(2)-C6 fungal-type" evidence="3">
    <location>
        <begin position="33"/>
        <end position="62"/>
    </location>
</feature>
<feature type="compositionally biased region" description="Basic and acidic residues" evidence="2">
    <location>
        <begin position="918"/>
        <end position="927"/>
    </location>
</feature>
<evidence type="ECO:0000313" key="4">
    <source>
        <dbReference type="EMBL" id="KAF9873271.1"/>
    </source>
</evidence>
<gene>
    <name evidence="4" type="ORF">CkaCkLH20_09084</name>
</gene>
<dbReference type="PANTHER" id="PTHR37534">
    <property type="entry name" value="TRANSCRIPTIONAL ACTIVATOR PROTEIN UGA3"/>
    <property type="match status" value="1"/>
</dbReference>
<feature type="region of interest" description="Disordered" evidence="2">
    <location>
        <begin position="182"/>
        <end position="237"/>
    </location>
</feature>
<evidence type="ECO:0000313" key="5">
    <source>
        <dbReference type="Proteomes" id="UP000781932"/>
    </source>
</evidence>
<dbReference type="GO" id="GO:0008270">
    <property type="term" value="F:zinc ion binding"/>
    <property type="evidence" value="ECO:0007669"/>
    <property type="project" value="InterPro"/>
</dbReference>
<dbReference type="Gene3D" id="4.10.240.10">
    <property type="entry name" value="Zn(2)-C6 fungal-type DNA-binding domain"/>
    <property type="match status" value="1"/>
</dbReference>
<evidence type="ECO:0000256" key="1">
    <source>
        <dbReference type="ARBA" id="ARBA00023242"/>
    </source>
</evidence>
<dbReference type="PROSITE" id="PS50048">
    <property type="entry name" value="ZN2_CY6_FUNGAL_2"/>
    <property type="match status" value="1"/>
</dbReference>
<dbReference type="AlphaFoldDB" id="A0A9P6LHK7"/>
<accession>A0A9P6LHK7</accession>
<name>A0A9P6LHK7_9PEZI</name>
<feature type="region of interest" description="Disordered" evidence="2">
    <location>
        <begin position="902"/>
        <end position="957"/>
    </location>
</feature>
<dbReference type="OrthoDB" id="39175at2759"/>
<dbReference type="SUPFAM" id="SSF57701">
    <property type="entry name" value="Zn2/Cys6 DNA-binding domain"/>
    <property type="match status" value="1"/>
</dbReference>
<dbReference type="SMART" id="SM00066">
    <property type="entry name" value="GAL4"/>
    <property type="match status" value="1"/>
</dbReference>
<keyword evidence="1" id="KW-0539">Nucleus</keyword>
<dbReference type="GO" id="GO:0000981">
    <property type="term" value="F:DNA-binding transcription factor activity, RNA polymerase II-specific"/>
    <property type="evidence" value="ECO:0007669"/>
    <property type="project" value="InterPro"/>
</dbReference>
<evidence type="ECO:0000256" key="2">
    <source>
        <dbReference type="SAM" id="MobiDB-lite"/>
    </source>
</evidence>
<proteinExistence type="predicted"/>
<dbReference type="PROSITE" id="PS00463">
    <property type="entry name" value="ZN2_CY6_FUNGAL_1"/>
    <property type="match status" value="1"/>
</dbReference>